<name>N8W832_9GAMM</name>
<dbReference type="RefSeq" id="WP_004775915.1">
    <property type="nucleotide sequence ID" value="NZ_KB849368.1"/>
</dbReference>
<dbReference type="SUPFAM" id="SSF52091">
    <property type="entry name" value="SpoIIaa-like"/>
    <property type="match status" value="1"/>
</dbReference>
<dbReference type="PATRIC" id="fig|1217712.3.peg.1033"/>
<dbReference type="EMBL" id="APPC01000015">
    <property type="protein sequence ID" value="ENU93038.1"/>
    <property type="molecule type" value="Genomic_DNA"/>
</dbReference>
<proteinExistence type="predicted"/>
<dbReference type="Gene3D" id="3.30.750.24">
    <property type="entry name" value="STAS domain"/>
    <property type="match status" value="1"/>
</dbReference>
<dbReference type="Pfam" id="PF13466">
    <property type="entry name" value="STAS_2"/>
    <property type="match status" value="1"/>
</dbReference>
<organism evidence="2 3">
    <name type="scientific">Acinetobacter vivianii</name>
    <dbReference type="NCBI Taxonomy" id="1776742"/>
    <lineage>
        <taxon>Bacteria</taxon>
        <taxon>Pseudomonadati</taxon>
        <taxon>Pseudomonadota</taxon>
        <taxon>Gammaproteobacteria</taxon>
        <taxon>Moraxellales</taxon>
        <taxon>Moraxellaceae</taxon>
        <taxon>Acinetobacter</taxon>
    </lineage>
</organism>
<dbReference type="InterPro" id="IPR036513">
    <property type="entry name" value="STAS_dom_sf"/>
</dbReference>
<dbReference type="eggNOG" id="COG3113">
    <property type="taxonomic scope" value="Bacteria"/>
</dbReference>
<evidence type="ECO:0000313" key="2">
    <source>
        <dbReference type="EMBL" id="ENU93038.1"/>
    </source>
</evidence>
<accession>N8W832</accession>
<sequence length="95" mass="10974">MIQYIDQQLVVSKTINFANAEQIYQTGLKHIQQHKHFPLVVDLGQLEQGNTLSLAVLVQWLRQTPENKGLHFKNVSEKMLKIIQACHLQDDLKLI</sequence>
<gene>
    <name evidence="2" type="ORF">F971_01078</name>
</gene>
<dbReference type="AlphaFoldDB" id="N8W832"/>
<protein>
    <recommendedName>
        <fullName evidence="1">MlaB-like STAS domain-containing protein</fullName>
    </recommendedName>
</protein>
<comment type="caution">
    <text evidence="2">The sequence shown here is derived from an EMBL/GenBank/DDBJ whole genome shotgun (WGS) entry which is preliminary data.</text>
</comment>
<evidence type="ECO:0000259" key="1">
    <source>
        <dbReference type="Pfam" id="PF13466"/>
    </source>
</evidence>
<dbReference type="InterPro" id="IPR058548">
    <property type="entry name" value="MlaB-like_STAS"/>
</dbReference>
<evidence type="ECO:0000313" key="3">
    <source>
        <dbReference type="Proteomes" id="UP000013049"/>
    </source>
</evidence>
<reference evidence="2 3" key="1">
    <citation type="submission" date="2013-02" db="EMBL/GenBank/DDBJ databases">
        <title>The Genome Sequence of Acinetobacter sp. NIPH 758.</title>
        <authorList>
            <consortium name="The Broad Institute Genome Sequencing Platform"/>
            <consortium name="The Broad Institute Genome Sequencing Center for Infectious Disease"/>
            <person name="Cerqueira G."/>
            <person name="Feldgarden M."/>
            <person name="Courvalin P."/>
            <person name="Perichon B."/>
            <person name="Grillot-Courvalin C."/>
            <person name="Clermont D."/>
            <person name="Rocha E."/>
            <person name="Yoon E.-J."/>
            <person name="Nemec A."/>
            <person name="Walker B."/>
            <person name="Young S.K."/>
            <person name="Zeng Q."/>
            <person name="Gargeya S."/>
            <person name="Fitzgerald M."/>
            <person name="Haas B."/>
            <person name="Abouelleil A."/>
            <person name="Alvarado L."/>
            <person name="Arachchi H.M."/>
            <person name="Berlin A.M."/>
            <person name="Chapman S.B."/>
            <person name="Dewar J."/>
            <person name="Goldberg J."/>
            <person name="Griggs A."/>
            <person name="Gujja S."/>
            <person name="Hansen M."/>
            <person name="Howarth C."/>
            <person name="Imamovic A."/>
            <person name="Larimer J."/>
            <person name="McCowan C."/>
            <person name="Murphy C."/>
            <person name="Neiman D."/>
            <person name="Pearson M."/>
            <person name="Priest M."/>
            <person name="Roberts A."/>
            <person name="Saif S."/>
            <person name="Shea T."/>
            <person name="Sisk P."/>
            <person name="Sykes S."/>
            <person name="Wortman J."/>
            <person name="Nusbaum C."/>
            <person name="Birren B."/>
        </authorList>
    </citation>
    <scope>NUCLEOTIDE SEQUENCE [LARGE SCALE GENOMIC DNA]</scope>
    <source>
        <strain evidence="2 3">NIPH 758</strain>
    </source>
</reference>
<feature type="domain" description="MlaB-like STAS" evidence="1">
    <location>
        <begin position="9"/>
        <end position="85"/>
    </location>
</feature>
<dbReference type="Proteomes" id="UP000013049">
    <property type="component" value="Unassembled WGS sequence"/>
</dbReference>
<dbReference type="HOGENOM" id="CLU_115403_13_2_6"/>